<keyword evidence="3" id="KW-1185">Reference proteome</keyword>
<proteinExistence type="predicted"/>
<dbReference type="EMBL" id="CAJOBC010008810">
    <property type="protein sequence ID" value="CAF3971487.1"/>
    <property type="molecule type" value="Genomic_DNA"/>
</dbReference>
<comment type="caution">
    <text evidence="1">The sequence shown here is derived from an EMBL/GenBank/DDBJ whole genome shotgun (WGS) entry which is preliminary data.</text>
</comment>
<dbReference type="InterPro" id="IPR023393">
    <property type="entry name" value="START-like_dom_sf"/>
</dbReference>
<accession>A0A814WQR4</accession>
<dbReference type="InterPro" id="IPR015075">
    <property type="entry name" value="AtaL"/>
</dbReference>
<protein>
    <submittedName>
        <fullName evidence="1">Uncharacterized protein</fullName>
    </submittedName>
</protein>
<reference evidence="1" key="1">
    <citation type="submission" date="2021-02" db="EMBL/GenBank/DDBJ databases">
        <authorList>
            <person name="Nowell W R."/>
        </authorList>
    </citation>
    <scope>NUCLEOTIDE SEQUENCE</scope>
</reference>
<dbReference type="Pfam" id="PF08982">
    <property type="entry name" value="AtaL"/>
    <property type="match status" value="1"/>
</dbReference>
<dbReference type="OrthoDB" id="9975846at2759"/>
<evidence type="ECO:0000313" key="3">
    <source>
        <dbReference type="Proteomes" id="UP000663829"/>
    </source>
</evidence>
<name>A0A814WQR4_9BILA</name>
<gene>
    <name evidence="1" type="ORF">GPM918_LOCUS24028</name>
    <name evidence="2" type="ORF">SRO942_LOCUS24027</name>
</gene>
<evidence type="ECO:0000313" key="1">
    <source>
        <dbReference type="EMBL" id="CAF1207279.1"/>
    </source>
</evidence>
<sequence>MPNIEHTEKINATFLTVWKLMLDKIEHPSNYTPGVSNVVLVENTSEYIIREMTLGDLGSIRERITWDDDDSPGIGKVTYILEKHPKYKGEVVNWVRRAKDDPKQTELEYQIRWEPLDGHSEADQEQLFRQQLAQAVQIVKRIAEHMAGTNPITPPAGQGQK</sequence>
<dbReference type="EMBL" id="CAJNOQ010008808">
    <property type="protein sequence ID" value="CAF1207279.1"/>
    <property type="molecule type" value="Genomic_DNA"/>
</dbReference>
<dbReference type="SUPFAM" id="SSF55961">
    <property type="entry name" value="Bet v1-like"/>
    <property type="match status" value="1"/>
</dbReference>
<dbReference type="AlphaFoldDB" id="A0A814WQR4"/>
<dbReference type="Proteomes" id="UP000663829">
    <property type="component" value="Unassembled WGS sequence"/>
</dbReference>
<dbReference type="Gene3D" id="3.30.530.20">
    <property type="match status" value="1"/>
</dbReference>
<organism evidence="1 3">
    <name type="scientific">Didymodactylos carnosus</name>
    <dbReference type="NCBI Taxonomy" id="1234261"/>
    <lineage>
        <taxon>Eukaryota</taxon>
        <taxon>Metazoa</taxon>
        <taxon>Spiralia</taxon>
        <taxon>Gnathifera</taxon>
        <taxon>Rotifera</taxon>
        <taxon>Eurotatoria</taxon>
        <taxon>Bdelloidea</taxon>
        <taxon>Philodinida</taxon>
        <taxon>Philodinidae</taxon>
        <taxon>Didymodactylos</taxon>
    </lineage>
</organism>
<dbReference type="Proteomes" id="UP000681722">
    <property type="component" value="Unassembled WGS sequence"/>
</dbReference>
<evidence type="ECO:0000313" key="2">
    <source>
        <dbReference type="EMBL" id="CAF3971487.1"/>
    </source>
</evidence>